<protein>
    <recommendedName>
        <fullName evidence="4">DUF1579 domain-containing protein</fullName>
    </recommendedName>
</protein>
<keyword evidence="1" id="KW-0732">Signal</keyword>
<name>A0ABX1WU78_9BACT</name>
<gene>
    <name evidence="2" type="ORF">ELS83_07520</name>
</gene>
<evidence type="ECO:0000256" key="1">
    <source>
        <dbReference type="SAM" id="SignalP"/>
    </source>
</evidence>
<evidence type="ECO:0000313" key="3">
    <source>
        <dbReference type="Proteomes" id="UP000732105"/>
    </source>
</evidence>
<feature type="signal peptide" evidence="1">
    <location>
        <begin position="1"/>
        <end position="19"/>
    </location>
</feature>
<keyword evidence="3" id="KW-1185">Reference proteome</keyword>
<proteinExistence type="predicted"/>
<evidence type="ECO:0000313" key="2">
    <source>
        <dbReference type="EMBL" id="NOU59664.1"/>
    </source>
</evidence>
<reference evidence="2 3" key="1">
    <citation type="submission" date="2018-12" db="EMBL/GenBank/DDBJ databases">
        <title>Marinifilum JC070 sp. nov., a marine bacterium isolated from Yongle Blue Hole in the South China Sea.</title>
        <authorList>
            <person name="Fu T."/>
        </authorList>
    </citation>
    <scope>NUCLEOTIDE SEQUENCE [LARGE SCALE GENOMIC DNA]</scope>
    <source>
        <strain evidence="2 3">JC070</strain>
    </source>
</reference>
<comment type="caution">
    <text evidence="2">The sequence shown here is derived from an EMBL/GenBank/DDBJ whole genome shotgun (WGS) entry which is preliminary data.</text>
</comment>
<sequence>MKKIAVLLICMMFTGISFAQENPFERIKFLIGDWSGTISDCKETRSKLTSSFQYVKDGKQIEVAYKVRGKFESSQFHIKYDTERQVITCDRVILCNFELREALSVKFILDDSLSTDTKFVFMSEDIKSTSESNENSTIKNVRWTINKISENEIKDELEIAYTGKEMKCIRCMNLIRRQ</sequence>
<dbReference type="EMBL" id="RZNH01000009">
    <property type="protein sequence ID" value="NOU59664.1"/>
    <property type="molecule type" value="Genomic_DNA"/>
</dbReference>
<evidence type="ECO:0008006" key="4">
    <source>
        <dbReference type="Google" id="ProtNLM"/>
    </source>
</evidence>
<accession>A0ABX1WU78</accession>
<dbReference type="RefSeq" id="WP_171594939.1">
    <property type="nucleotide sequence ID" value="NZ_RZNH01000009.1"/>
</dbReference>
<dbReference type="Proteomes" id="UP000732105">
    <property type="component" value="Unassembled WGS sequence"/>
</dbReference>
<organism evidence="2 3">
    <name type="scientific">Marinifilum caeruleilacunae</name>
    <dbReference type="NCBI Taxonomy" id="2499076"/>
    <lineage>
        <taxon>Bacteria</taxon>
        <taxon>Pseudomonadati</taxon>
        <taxon>Bacteroidota</taxon>
        <taxon>Bacteroidia</taxon>
        <taxon>Marinilabiliales</taxon>
        <taxon>Marinifilaceae</taxon>
    </lineage>
</organism>
<feature type="chain" id="PRO_5046876066" description="DUF1579 domain-containing protein" evidence="1">
    <location>
        <begin position="20"/>
        <end position="178"/>
    </location>
</feature>